<name>A0AAY4E2Q0_9TELE</name>
<feature type="compositionally biased region" description="Basic and acidic residues" evidence="2">
    <location>
        <begin position="445"/>
        <end position="454"/>
    </location>
</feature>
<dbReference type="GeneID" id="114798365"/>
<feature type="region of interest" description="Disordered" evidence="2">
    <location>
        <begin position="310"/>
        <end position="336"/>
    </location>
</feature>
<feature type="compositionally biased region" description="Basic and acidic residues" evidence="2">
    <location>
        <begin position="522"/>
        <end position="548"/>
    </location>
</feature>
<evidence type="ECO:0000256" key="1">
    <source>
        <dbReference type="SAM" id="Coils"/>
    </source>
</evidence>
<evidence type="ECO:0000256" key="2">
    <source>
        <dbReference type="SAM" id="MobiDB-lite"/>
    </source>
</evidence>
<dbReference type="InterPro" id="IPR033316">
    <property type="entry name" value="RBBP8-like"/>
</dbReference>
<dbReference type="PANTHER" id="PTHR15107">
    <property type="entry name" value="RETINOBLASTOMA BINDING PROTEIN 8"/>
    <property type="match status" value="1"/>
</dbReference>
<gene>
    <name evidence="4" type="primary">rbbp8l</name>
</gene>
<feature type="region of interest" description="Disordered" evidence="2">
    <location>
        <begin position="570"/>
        <end position="645"/>
    </location>
</feature>
<feature type="compositionally biased region" description="Basic and acidic residues" evidence="2">
    <location>
        <begin position="570"/>
        <end position="579"/>
    </location>
</feature>
<dbReference type="PANTHER" id="PTHR15107:SF3">
    <property type="entry name" value="RBBP8 N-TERMINAL-LIKE PROTEIN"/>
    <property type="match status" value="1"/>
</dbReference>
<sequence length="645" mass="71879">MKSSHLKLYGGHSLTGLVCAGWGVPVLACRSIIAWATFDSASMAMNSFGELLQRLKELHEQEVEGWHEKVMEMTNKKCSDTKRMEELFTRNQQLREQQKNLTENIKQLENRLRAGLCDRCIVTQDVAKRRQQEYETSQLQSLQHISILASELNLLRKENKRLQEEVKGLQASLKTQKGVLAEAGTPQIKHPPDGSDPVTTLSLKTASPPPGGLVGKTELGRVCTVEEVLSELKPFLELSEQERESCRTHASSHAGPFSLPAAWKLERYSCKSAQSTEKRMLLQNVDSAEPRSPASPSIPSPLRLQMHNSTSYFSSSSTSSGTVDEKPSRIPVHNPIPFRPHPIKSVGLAMPWSTVLDNSDWGSLLVNASKNSLLCLPSLVQGPSLPRVLRVPSSEESPWLGQSPPPVQACLPRKVQRSLTDQDENINFWHKREGAVSVSPNLREPAVKTEKDIQNDTDAPLDLSDSGRSKSVTVSMKQTQSPTCGDSESSILSGQKLFWSSSSYSPHPPSASSVESFSSHLTDQRIEEQNSKGEQRKEESIPEAKEKKDVLACSLHPVVVLDVLKNEMSAHDSARKEQTTDEGAESVQERGEQDKEQEEEEDNQISRRRRQLQETDSIHWRSQKRKRMRMSVPLQGKSPGDTEQG</sequence>
<evidence type="ECO:0000313" key="5">
    <source>
        <dbReference type="Proteomes" id="UP000694580"/>
    </source>
</evidence>
<keyword evidence="5" id="KW-1185">Reference proteome</keyword>
<reference evidence="4" key="3">
    <citation type="submission" date="2025-09" db="UniProtKB">
        <authorList>
            <consortium name="Ensembl"/>
        </authorList>
    </citation>
    <scope>IDENTIFICATION</scope>
</reference>
<feature type="compositionally biased region" description="Polar residues" evidence="2">
    <location>
        <begin position="469"/>
        <end position="493"/>
    </location>
</feature>
<dbReference type="GeneTree" id="ENSGT00530000063835"/>
<proteinExistence type="predicted"/>
<dbReference type="Proteomes" id="UP000694580">
    <property type="component" value="Chromosome 10"/>
</dbReference>
<dbReference type="GO" id="GO:0003684">
    <property type="term" value="F:damaged DNA binding"/>
    <property type="evidence" value="ECO:0007669"/>
    <property type="project" value="TreeGrafter"/>
</dbReference>
<organism evidence="4 5">
    <name type="scientific">Denticeps clupeoides</name>
    <name type="common">denticle herring</name>
    <dbReference type="NCBI Taxonomy" id="299321"/>
    <lineage>
        <taxon>Eukaryota</taxon>
        <taxon>Metazoa</taxon>
        <taxon>Chordata</taxon>
        <taxon>Craniata</taxon>
        <taxon>Vertebrata</taxon>
        <taxon>Euteleostomi</taxon>
        <taxon>Actinopterygii</taxon>
        <taxon>Neopterygii</taxon>
        <taxon>Teleostei</taxon>
        <taxon>Clupei</taxon>
        <taxon>Clupeiformes</taxon>
        <taxon>Denticipitoidei</taxon>
        <taxon>Denticipitidae</taxon>
        <taxon>Denticeps</taxon>
    </lineage>
</organism>
<feature type="compositionally biased region" description="Low complexity" evidence="2">
    <location>
        <begin position="310"/>
        <end position="322"/>
    </location>
</feature>
<feature type="coiled-coil region" evidence="1">
    <location>
        <begin position="145"/>
        <end position="179"/>
    </location>
</feature>
<dbReference type="InterPro" id="IPR019518">
    <property type="entry name" value="CtIP_N"/>
</dbReference>
<reference evidence="4 5" key="1">
    <citation type="submission" date="2020-06" db="EMBL/GenBank/DDBJ databases">
        <authorList>
            <consortium name="Wellcome Sanger Institute Data Sharing"/>
        </authorList>
    </citation>
    <scope>NUCLEOTIDE SEQUENCE [LARGE SCALE GENOMIC DNA]</scope>
</reference>
<feature type="domain" description="DNA endonuclease Ctp1 N-terminal" evidence="3">
    <location>
        <begin position="48"/>
        <end position="167"/>
    </location>
</feature>
<reference evidence="4" key="2">
    <citation type="submission" date="2025-08" db="UniProtKB">
        <authorList>
            <consortium name="Ensembl"/>
        </authorList>
    </citation>
    <scope>IDENTIFICATION</scope>
</reference>
<dbReference type="AlphaFoldDB" id="A0AAY4E2Q0"/>
<evidence type="ECO:0000259" key="3">
    <source>
        <dbReference type="Pfam" id="PF10482"/>
    </source>
</evidence>
<dbReference type="Pfam" id="PF10482">
    <property type="entry name" value="CtIP_N"/>
    <property type="match status" value="1"/>
</dbReference>
<keyword evidence="1" id="KW-0175">Coiled coil</keyword>
<accession>A0AAY4E2Q0</accession>
<dbReference type="GO" id="GO:0010792">
    <property type="term" value="P:DNA double-strand break processing involved in repair via single-strand annealing"/>
    <property type="evidence" value="ECO:0007669"/>
    <property type="project" value="TreeGrafter"/>
</dbReference>
<evidence type="ECO:0000313" key="4">
    <source>
        <dbReference type="Ensembl" id="ENSDCDP00010052022.1"/>
    </source>
</evidence>
<feature type="coiled-coil region" evidence="1">
    <location>
        <begin position="84"/>
        <end position="118"/>
    </location>
</feature>
<dbReference type="Ensembl" id="ENSDCDT00010062495.1">
    <property type="protein sequence ID" value="ENSDCDP00010052022.1"/>
    <property type="gene ID" value="ENSDCDG00010030494.1"/>
</dbReference>
<feature type="compositionally biased region" description="Low complexity" evidence="2">
    <location>
        <begin position="500"/>
        <end position="519"/>
    </location>
</feature>
<feature type="region of interest" description="Disordered" evidence="2">
    <location>
        <begin position="439"/>
        <end position="548"/>
    </location>
</feature>
<protein>
    <recommendedName>
        <fullName evidence="3">DNA endonuclease Ctp1 N-terminal domain-containing protein</fullName>
    </recommendedName>
</protein>
<dbReference type="RefSeq" id="XP_028849848.1">
    <property type="nucleotide sequence ID" value="XM_028994015.1"/>
</dbReference>